<organism evidence="10 11">
    <name type="scientific">Moraxella cuniculi</name>
    <dbReference type="NCBI Taxonomy" id="34061"/>
    <lineage>
        <taxon>Bacteria</taxon>
        <taxon>Pseudomonadati</taxon>
        <taxon>Pseudomonadota</taxon>
        <taxon>Gammaproteobacteria</taxon>
        <taxon>Moraxellales</taxon>
        <taxon>Moraxellaceae</taxon>
        <taxon>Moraxella</taxon>
    </lineage>
</organism>
<evidence type="ECO:0000256" key="2">
    <source>
        <dbReference type="ARBA" id="ARBA00007353"/>
    </source>
</evidence>
<comment type="catalytic activity">
    <reaction evidence="1">
        <text>inosine + phosphate = alpha-D-ribose 1-phosphate + hypoxanthine</text>
        <dbReference type="Rhea" id="RHEA:27646"/>
        <dbReference type="ChEBI" id="CHEBI:17368"/>
        <dbReference type="ChEBI" id="CHEBI:17596"/>
        <dbReference type="ChEBI" id="CHEBI:43474"/>
        <dbReference type="ChEBI" id="CHEBI:57720"/>
        <dbReference type="EC" id="2.4.2.1"/>
    </reaction>
    <physiologicalReaction direction="left-to-right" evidence="1">
        <dbReference type="Rhea" id="RHEA:27647"/>
    </physiologicalReaction>
</comment>
<name>A0A3S4UUS7_9GAMM</name>
<dbReference type="AlphaFoldDB" id="A0A3S4UUS7"/>
<reference evidence="10 11" key="1">
    <citation type="submission" date="2018-12" db="EMBL/GenBank/DDBJ databases">
        <authorList>
            <consortium name="Pathogen Informatics"/>
        </authorList>
    </citation>
    <scope>NUCLEOTIDE SEQUENCE [LARGE SCALE GENOMIC DNA]</scope>
    <source>
        <strain evidence="10 11">NCTC10297</strain>
    </source>
</reference>
<evidence type="ECO:0000256" key="3">
    <source>
        <dbReference type="ARBA" id="ARBA00022679"/>
    </source>
</evidence>
<keyword evidence="4" id="KW-0479">Metal-binding</keyword>
<comment type="catalytic activity">
    <reaction evidence="8">
        <text>adenosine + phosphate = alpha-D-ribose 1-phosphate + adenine</text>
        <dbReference type="Rhea" id="RHEA:27642"/>
        <dbReference type="ChEBI" id="CHEBI:16335"/>
        <dbReference type="ChEBI" id="CHEBI:16708"/>
        <dbReference type="ChEBI" id="CHEBI:43474"/>
        <dbReference type="ChEBI" id="CHEBI:57720"/>
        <dbReference type="EC" id="2.4.2.1"/>
    </reaction>
    <physiologicalReaction direction="left-to-right" evidence="8">
        <dbReference type="Rhea" id="RHEA:27643"/>
    </physiologicalReaction>
</comment>
<keyword evidence="6" id="KW-0862">Zinc</keyword>
<evidence type="ECO:0000256" key="6">
    <source>
        <dbReference type="ARBA" id="ARBA00022833"/>
    </source>
</evidence>
<dbReference type="GO" id="GO:0005507">
    <property type="term" value="F:copper ion binding"/>
    <property type="evidence" value="ECO:0007669"/>
    <property type="project" value="TreeGrafter"/>
</dbReference>
<dbReference type="Proteomes" id="UP000274100">
    <property type="component" value="Chromosome"/>
</dbReference>
<comment type="catalytic activity">
    <reaction evidence="9">
        <text>S-methyl-5'-thioadenosine + phosphate = 5-(methylsulfanyl)-alpha-D-ribose 1-phosphate + adenine</text>
        <dbReference type="Rhea" id="RHEA:11852"/>
        <dbReference type="ChEBI" id="CHEBI:16708"/>
        <dbReference type="ChEBI" id="CHEBI:17509"/>
        <dbReference type="ChEBI" id="CHEBI:43474"/>
        <dbReference type="ChEBI" id="CHEBI:58533"/>
        <dbReference type="EC" id="2.4.2.28"/>
    </reaction>
    <physiologicalReaction direction="left-to-right" evidence="9">
        <dbReference type="Rhea" id="RHEA:11853"/>
    </physiologicalReaction>
</comment>
<evidence type="ECO:0000313" key="10">
    <source>
        <dbReference type="EMBL" id="VEG13486.1"/>
    </source>
</evidence>
<dbReference type="InterPro" id="IPR011324">
    <property type="entry name" value="Cytotoxic_necrot_fac-like_cat"/>
</dbReference>
<comment type="catalytic activity">
    <reaction evidence="7">
        <text>adenosine + H2O + H(+) = inosine + NH4(+)</text>
        <dbReference type="Rhea" id="RHEA:24408"/>
        <dbReference type="ChEBI" id="CHEBI:15377"/>
        <dbReference type="ChEBI" id="CHEBI:15378"/>
        <dbReference type="ChEBI" id="CHEBI:16335"/>
        <dbReference type="ChEBI" id="CHEBI:17596"/>
        <dbReference type="ChEBI" id="CHEBI:28938"/>
        <dbReference type="EC" id="3.5.4.4"/>
    </reaction>
    <physiologicalReaction direction="left-to-right" evidence="7">
        <dbReference type="Rhea" id="RHEA:24409"/>
    </physiologicalReaction>
</comment>
<sequence>MTKHTDCTTIPTITSPLELLYHDNGVLIAQTQAGAFDKFAAEDLYGAFNLGLHVGDNPITVLNHRIELMGYLRQYQPAIDCIHWLNQVHGNTVLMVDGSRSQRLYDADALISTRPNTALAIMTADCVPVAIFDEQAEVDNRAIACIHAGWQGLTLGVIAKTFAKMPMPNRPKAIIGACISQAAYQIDAELGDRIVRQVVANGLVALDESALAQAILSADTANKVRLDVAKLARLELEHLGVVVLNDEPICSYHSPVHYSYRAQTHGKKSAAGRMALLIAAG</sequence>
<dbReference type="PANTHER" id="PTHR30616:SF2">
    <property type="entry name" value="PURINE NUCLEOSIDE PHOSPHORYLASE LACC1"/>
    <property type="match status" value="1"/>
</dbReference>
<evidence type="ECO:0000256" key="1">
    <source>
        <dbReference type="ARBA" id="ARBA00000553"/>
    </source>
</evidence>
<protein>
    <submittedName>
        <fullName evidence="10">Laccase domain protein yfiH</fullName>
    </submittedName>
</protein>
<dbReference type="Pfam" id="PF02578">
    <property type="entry name" value="Cu-oxidase_4"/>
    <property type="match status" value="1"/>
</dbReference>
<gene>
    <name evidence="10" type="primary">yfiH</name>
    <name evidence="10" type="ORF">NCTC10297_01451</name>
</gene>
<evidence type="ECO:0000256" key="8">
    <source>
        <dbReference type="ARBA" id="ARBA00048968"/>
    </source>
</evidence>
<dbReference type="CDD" id="cd16833">
    <property type="entry name" value="YfiH"/>
    <property type="match status" value="1"/>
</dbReference>
<dbReference type="KEGG" id="mcun:NCTC10297_01451"/>
<keyword evidence="3" id="KW-0808">Transferase</keyword>
<accession>A0A3S4UUS7</accession>
<dbReference type="OrthoDB" id="4279at2"/>
<dbReference type="PANTHER" id="PTHR30616">
    <property type="entry name" value="UNCHARACTERIZED PROTEIN YFIH"/>
    <property type="match status" value="1"/>
</dbReference>
<keyword evidence="5" id="KW-0378">Hydrolase</keyword>
<evidence type="ECO:0000256" key="9">
    <source>
        <dbReference type="ARBA" id="ARBA00049893"/>
    </source>
</evidence>
<dbReference type="Gene3D" id="3.60.140.10">
    <property type="entry name" value="CNF1/YfiH-like putative cysteine hydrolases"/>
    <property type="match status" value="1"/>
</dbReference>
<evidence type="ECO:0000256" key="4">
    <source>
        <dbReference type="ARBA" id="ARBA00022723"/>
    </source>
</evidence>
<dbReference type="GO" id="GO:0016787">
    <property type="term" value="F:hydrolase activity"/>
    <property type="evidence" value="ECO:0007669"/>
    <property type="project" value="UniProtKB-KW"/>
</dbReference>
<dbReference type="EMBL" id="LR134343">
    <property type="protein sequence ID" value="VEG13486.1"/>
    <property type="molecule type" value="Genomic_DNA"/>
</dbReference>
<comment type="similarity">
    <text evidence="2">Belongs to the purine nucleoside phosphorylase YfiH/LACC1 family.</text>
</comment>
<dbReference type="InterPro" id="IPR003730">
    <property type="entry name" value="Cu_polyphenol_OxRdtase"/>
</dbReference>
<evidence type="ECO:0000256" key="5">
    <source>
        <dbReference type="ARBA" id="ARBA00022801"/>
    </source>
</evidence>
<dbReference type="GO" id="GO:0017061">
    <property type="term" value="F:S-methyl-5-thioadenosine phosphorylase activity"/>
    <property type="evidence" value="ECO:0007669"/>
    <property type="project" value="UniProtKB-EC"/>
</dbReference>
<dbReference type="InterPro" id="IPR038371">
    <property type="entry name" value="Cu_polyphenol_OxRdtase_sf"/>
</dbReference>
<dbReference type="RefSeq" id="WP_126331086.1">
    <property type="nucleotide sequence ID" value="NZ_LR134343.1"/>
</dbReference>
<dbReference type="SUPFAM" id="SSF64438">
    <property type="entry name" value="CNF1/YfiH-like putative cysteine hydrolases"/>
    <property type="match status" value="1"/>
</dbReference>
<proteinExistence type="inferred from homology"/>
<evidence type="ECO:0000313" key="11">
    <source>
        <dbReference type="Proteomes" id="UP000274100"/>
    </source>
</evidence>
<evidence type="ECO:0000256" key="7">
    <source>
        <dbReference type="ARBA" id="ARBA00047989"/>
    </source>
</evidence>